<feature type="region of interest" description="Disordered" evidence="1">
    <location>
        <begin position="392"/>
        <end position="412"/>
    </location>
</feature>
<proteinExistence type="predicted"/>
<accession>A0A077ZVE7</accession>
<feature type="compositionally biased region" description="Polar residues" evidence="1">
    <location>
        <begin position="559"/>
        <end position="577"/>
    </location>
</feature>
<organism evidence="2 3">
    <name type="scientific">Stylonychia lemnae</name>
    <name type="common">Ciliate</name>
    <dbReference type="NCBI Taxonomy" id="5949"/>
    <lineage>
        <taxon>Eukaryota</taxon>
        <taxon>Sar</taxon>
        <taxon>Alveolata</taxon>
        <taxon>Ciliophora</taxon>
        <taxon>Intramacronucleata</taxon>
        <taxon>Spirotrichea</taxon>
        <taxon>Stichotrichia</taxon>
        <taxon>Sporadotrichida</taxon>
        <taxon>Oxytrichidae</taxon>
        <taxon>Stylonychinae</taxon>
        <taxon>Stylonychia</taxon>
    </lineage>
</organism>
<feature type="compositionally biased region" description="Polar residues" evidence="1">
    <location>
        <begin position="403"/>
        <end position="412"/>
    </location>
</feature>
<sequence>MNSNLTFIAKIGCPPPPATSTNSFTKQRPSLSSSFTNNFKIDQQKKEIQWQASINKQTQDWHVKFDQIYKYYTDDEQKHKKCIKTMFKQIILPRLIQTPQFTIVIPAGETSQNLDKNNKKLSLVYYTIKDLLEMHQDSQNIGNIDRVPGNQANLELHKNEHQGQEFECQHHFSKQTICDWTESNQNSYSIEILNNMRLIQQQLKNQAKKQKENQNPDVISCLQSQIEDLKRSGDYDQVIIEEDQEAEEGNNNESKFNGELSIVAAANNQGEANIDQSTNMIEDLSLLRKLSLEINRNYEKFAGIRKSLNIFNNGTSTNATPSTKKGLVSTSNLENAIRQSILNNQNGIENVNQSNIAVEIEKQFKALLDQKMAQSTRDKQIIEDALIRQHQSTSKNRAKEFSSPINNNNNIKTLTGRNQEIEKILSGMRVPADIALKSQSNKMETKSDEKEDSFDIGEESVANETDFNQRIRKVQPLAARNVPKGKESQKFMDNLNSTQAAKNNLDKIQAGILPPKNVQKLMKHYNTDAPQGTSFENQRSATRQQHPQLSAKRSESKGNNRGNQSATHNSHTASYNNPQFYSATTLLAQNQKAILKTRPRSKNSNQLVNQSNSQSQSNFKIGSVANLSLTIKPNVSSNFLGSTSKFTTIDLNKISKYGAKAKLNQSHQLQYLNQTAQPISCIQSNNQPNKTNSVNQNFDRTKSSTSKQGRQKLADRNHISTVYEEESGMEPEYGSRSPSIKDERGSILPLEKPKGLQIGSQDHHQPYFKIQSNESSNRNSLVSRIANLSTANFIKTNDILVDDDNGQNFIAQNQNQMVPQPRESINKKNKLVLKQVREGSQNRPNSTQQNYSSLDSSNLYNMISSQHHPQKQNMRTLDANEKAMIAKFYHNQPPKQNFDDHLQSFENKNSLNIDSRILQSSQSKRLTDLKEARIKNRSESRQKINNSHHNNTSNHNNHHSNRVLSGNLSQNLYSSLNKSGQYTSGGHHIINPQNTINNSSNLDETIQVVKDILQIKRNQSQTNVSLLLSNQNGNASQGGLNASMLFDKQNHTPNALNDSITNSSIAIQTQKKPPVRHYKNFISHVNQSVEMNNDLKSSILSQGKENLDEFFIMYETFKQTNGTQLQYITSNGNLSGQGNISGQAILSQQCSVNKKKTNMIFSPESKKISLFNPLQVSNGSIGNTSGHNSRLFLNHQSQNLLQNHQNQVPVQNMNQSQHTFQQNQNNSQQNQQQYRTRSTSEYVNIGMNNNQQRPVLINRSNFQQLQREL</sequence>
<evidence type="ECO:0000313" key="2">
    <source>
        <dbReference type="EMBL" id="CDW73880.1"/>
    </source>
</evidence>
<feature type="compositionally biased region" description="Low complexity" evidence="1">
    <location>
        <begin position="945"/>
        <end position="955"/>
    </location>
</feature>
<feature type="compositionally biased region" description="Low complexity" evidence="1">
    <location>
        <begin position="603"/>
        <end position="616"/>
    </location>
</feature>
<dbReference type="AlphaFoldDB" id="A0A077ZVE7"/>
<feature type="region of interest" description="Disordered" evidence="1">
    <location>
        <begin position="685"/>
        <end position="717"/>
    </location>
</feature>
<feature type="region of interest" description="Disordered" evidence="1">
    <location>
        <begin position="527"/>
        <end position="577"/>
    </location>
</feature>
<evidence type="ECO:0000313" key="3">
    <source>
        <dbReference type="Proteomes" id="UP000039865"/>
    </source>
</evidence>
<feature type="region of interest" description="Disordered" evidence="1">
    <location>
        <begin position="439"/>
        <end position="459"/>
    </location>
</feature>
<dbReference type="EMBL" id="CCKQ01002774">
    <property type="protein sequence ID" value="CDW73880.1"/>
    <property type="molecule type" value="Genomic_DNA"/>
</dbReference>
<feature type="region of interest" description="Disordered" evidence="1">
    <location>
        <begin position="597"/>
        <end position="616"/>
    </location>
</feature>
<feature type="compositionally biased region" description="Polar residues" evidence="1">
    <location>
        <begin position="685"/>
        <end position="708"/>
    </location>
</feature>
<reference evidence="2 3" key="1">
    <citation type="submission" date="2014-06" db="EMBL/GenBank/DDBJ databases">
        <authorList>
            <person name="Swart Estienne"/>
        </authorList>
    </citation>
    <scope>NUCLEOTIDE SEQUENCE [LARGE SCALE GENOMIC DNA]</scope>
    <source>
        <strain evidence="2 3">130c</strain>
    </source>
</reference>
<name>A0A077ZVE7_STYLE</name>
<dbReference type="Proteomes" id="UP000039865">
    <property type="component" value="Unassembled WGS sequence"/>
</dbReference>
<evidence type="ECO:0000256" key="1">
    <source>
        <dbReference type="SAM" id="MobiDB-lite"/>
    </source>
</evidence>
<feature type="compositionally biased region" description="Low complexity" evidence="1">
    <location>
        <begin position="1217"/>
        <end position="1233"/>
    </location>
</feature>
<feature type="region of interest" description="Disordered" evidence="1">
    <location>
        <begin position="1217"/>
        <end position="1237"/>
    </location>
</feature>
<gene>
    <name evidence="2" type="primary">Contig18123.g19268</name>
    <name evidence="2" type="ORF">STYLEM_2869</name>
</gene>
<feature type="compositionally biased region" description="Polar residues" evidence="1">
    <location>
        <begin position="962"/>
        <end position="984"/>
    </location>
</feature>
<feature type="region of interest" description="Disordered" evidence="1">
    <location>
        <begin position="923"/>
        <end position="999"/>
    </location>
</feature>
<feature type="compositionally biased region" description="Basic and acidic residues" evidence="1">
    <location>
        <begin position="925"/>
        <end position="942"/>
    </location>
</feature>
<protein>
    <submittedName>
        <fullName evidence="2">Uncharacterized protein</fullName>
    </submittedName>
</protein>
<feature type="compositionally biased region" description="Polar residues" evidence="1">
    <location>
        <begin position="528"/>
        <end position="548"/>
    </location>
</feature>
<keyword evidence="3" id="KW-1185">Reference proteome</keyword>
<dbReference type="InParanoid" id="A0A077ZVE7"/>